<dbReference type="Proteomes" id="UP000239920">
    <property type="component" value="Unassembled WGS sequence"/>
</dbReference>
<comment type="caution">
    <text evidence="4">The sequence shown here is derived from an EMBL/GenBank/DDBJ whole genome shotgun (WGS) entry which is preliminary data.</text>
</comment>
<dbReference type="OrthoDB" id="411368at2"/>
<dbReference type="GO" id="GO:0016020">
    <property type="term" value="C:membrane"/>
    <property type="evidence" value="ECO:0007669"/>
    <property type="project" value="InterPro"/>
</dbReference>
<dbReference type="PANTHER" id="PTHR37815">
    <property type="entry name" value="UPF0397 PROTEIN BC_2624-RELATED"/>
    <property type="match status" value="1"/>
</dbReference>
<name>A0A2J6NMA8_9LACO</name>
<gene>
    <name evidence="4" type="ORF">CK797_05215</name>
</gene>
<feature type="transmembrane region" description="Helical" evidence="3">
    <location>
        <begin position="45"/>
        <end position="68"/>
    </location>
</feature>
<dbReference type="AlphaFoldDB" id="A0A2J6NMA8"/>
<keyword evidence="3" id="KW-0472">Membrane</keyword>
<dbReference type="PANTHER" id="PTHR37815:SF3">
    <property type="entry name" value="UPF0397 PROTEIN SPR0429"/>
    <property type="match status" value="1"/>
</dbReference>
<dbReference type="InterPro" id="IPR009825">
    <property type="entry name" value="ECF_substrate-spec-like"/>
</dbReference>
<evidence type="ECO:0000313" key="5">
    <source>
        <dbReference type="Proteomes" id="UP000239920"/>
    </source>
</evidence>
<feature type="transmembrane region" description="Helical" evidence="3">
    <location>
        <begin position="130"/>
        <end position="157"/>
    </location>
</feature>
<dbReference type="Gene3D" id="1.10.1760.20">
    <property type="match status" value="1"/>
</dbReference>
<feature type="transmembrane region" description="Helical" evidence="3">
    <location>
        <begin position="107"/>
        <end position="124"/>
    </location>
</feature>
<dbReference type="RefSeq" id="WP_104688702.1">
    <property type="nucleotide sequence ID" value="NZ_JBKTHY010000002.1"/>
</dbReference>
<dbReference type="EMBL" id="PNFV01000005">
    <property type="protein sequence ID" value="PMB82453.1"/>
    <property type="molecule type" value="Genomic_DNA"/>
</dbReference>
<keyword evidence="1 3" id="KW-0812">Transmembrane</keyword>
<sequence>MKNNQRLRRLTLAALLLALAVVLGRFFVIPIPWTHGYINLCDAGILIAALLLGPAYGTAVGGFGGMFLDLLSGYPQYALFSLVAHGLEGLTTGYLGQRAGNRRGYQCLALVCGVVVMTLCYFFSDSFMYHTWMVGILSIGGNLLQGIIGGALALWLVPHLRKRMQ</sequence>
<evidence type="ECO:0000256" key="2">
    <source>
        <dbReference type="ARBA" id="ARBA00022989"/>
    </source>
</evidence>
<feature type="transmembrane region" description="Helical" evidence="3">
    <location>
        <begin position="12"/>
        <end position="33"/>
    </location>
</feature>
<evidence type="ECO:0000313" key="4">
    <source>
        <dbReference type="EMBL" id="PMB82453.1"/>
    </source>
</evidence>
<evidence type="ECO:0000256" key="1">
    <source>
        <dbReference type="ARBA" id="ARBA00022692"/>
    </source>
</evidence>
<dbReference type="Pfam" id="PF07155">
    <property type="entry name" value="ECF-ribofla_trS"/>
    <property type="match status" value="1"/>
</dbReference>
<keyword evidence="2 3" id="KW-1133">Transmembrane helix</keyword>
<protein>
    <submittedName>
        <fullName evidence="4">ECF transporter S component</fullName>
    </submittedName>
</protein>
<proteinExistence type="predicted"/>
<evidence type="ECO:0000256" key="3">
    <source>
        <dbReference type="SAM" id="Phobius"/>
    </source>
</evidence>
<accession>A0A2J6NMA8</accession>
<reference evidence="4 5" key="1">
    <citation type="submission" date="2017-09" db="EMBL/GenBank/DDBJ databases">
        <title>Bacterial strain isolated from the female urinary microbiota.</title>
        <authorList>
            <person name="Thomas-White K."/>
            <person name="Kumar N."/>
            <person name="Forster S."/>
            <person name="Putonti C."/>
            <person name="Lawley T."/>
            <person name="Wolfe A.J."/>
        </authorList>
    </citation>
    <scope>NUCLEOTIDE SEQUENCE [LARGE SCALE GENOMIC DNA]</scope>
    <source>
        <strain evidence="4 5">UMB0683</strain>
    </source>
</reference>
<organism evidence="4 5">
    <name type="scientific">Limosilactobacillus pontis</name>
    <dbReference type="NCBI Taxonomy" id="35787"/>
    <lineage>
        <taxon>Bacteria</taxon>
        <taxon>Bacillati</taxon>
        <taxon>Bacillota</taxon>
        <taxon>Bacilli</taxon>
        <taxon>Lactobacillales</taxon>
        <taxon>Lactobacillaceae</taxon>
        <taxon>Limosilactobacillus</taxon>
    </lineage>
</organism>